<reference evidence="6 7" key="1">
    <citation type="submission" date="2021-06" db="EMBL/GenBank/DDBJ databases">
        <title>Actinoplanes lichenicola sp. nov., and Actinoplanes ovalisporus sp. nov., isolated from lichen in Thailand.</title>
        <authorList>
            <person name="Saeng-In P."/>
            <person name="Kanchanasin P."/>
            <person name="Yuki M."/>
            <person name="Kudo T."/>
            <person name="Ohkuma M."/>
            <person name="Phongsopitanun W."/>
            <person name="Tanasupawat S."/>
        </authorList>
    </citation>
    <scope>NUCLEOTIDE SEQUENCE [LARGE SCALE GENOMIC DNA]</scope>
    <source>
        <strain evidence="6 7">NBRC 110975</strain>
    </source>
</reference>
<dbReference type="SUPFAM" id="SSF52540">
    <property type="entry name" value="P-loop containing nucleoside triphosphate hydrolases"/>
    <property type="match status" value="1"/>
</dbReference>
<dbReference type="Gene3D" id="3.40.50.300">
    <property type="entry name" value="P-loop containing nucleotide triphosphate hydrolases"/>
    <property type="match status" value="2"/>
</dbReference>
<protein>
    <submittedName>
        <fullName evidence="6">ATP-binding domain-containing protein</fullName>
    </submittedName>
</protein>
<dbReference type="Pfam" id="PF13361">
    <property type="entry name" value="UvrD_C"/>
    <property type="match status" value="1"/>
</dbReference>
<evidence type="ECO:0000259" key="5">
    <source>
        <dbReference type="Pfam" id="PF13361"/>
    </source>
</evidence>
<dbReference type="GO" id="GO:0005524">
    <property type="term" value="F:ATP binding"/>
    <property type="evidence" value="ECO:0007669"/>
    <property type="project" value="UniProtKB-KW"/>
</dbReference>
<gene>
    <name evidence="6" type="ORF">KOI35_07660</name>
</gene>
<evidence type="ECO:0000256" key="2">
    <source>
        <dbReference type="ARBA" id="ARBA00022801"/>
    </source>
</evidence>
<evidence type="ECO:0000313" key="6">
    <source>
        <dbReference type="EMBL" id="MBU2663381.1"/>
    </source>
</evidence>
<dbReference type="RefSeq" id="WP_215785312.1">
    <property type="nucleotide sequence ID" value="NZ_JAHKKG010000002.1"/>
</dbReference>
<sequence>MQRQNGLTEMFAQACEQLGMRAFTPNISAWPDVVVLDSKRSLLAVDVVDETIEPRDRTATVSLNRKISNLRDDIPMIADLQMVRRVLMPGSSVSGTVLLGADDVAAGIWLEGWPQVEVSIEALDEVERKLTPALQFAEVPIRAVTDAGADARADRRLVLDSRQADIATRTITDVAILRGPPGSGKTLVLAARARWLAQNNPNWVIQILCFNRLLVPYLRSLVEEKPNVHVSTFGRFARAQGHSLNLSEEAKADADLQKSINRGIVPTLDALLIDEWQDFLPAWTTFAFATLRPHRGGALLAGDRIQALYWDADNDKALAERAVEEIDLTQPYRCTAPILHVAEALDPAYTVTGIDDAPDGEPVDLVWADSPRDQADAVAADVKLLLADDRRLDEIGILVTYKRLVGAVCHALADRDIPYRLVKSSGADDYQHGLPAVTVMTVHSAKGYEFAVVFLVGLEGLPRPDTAENARWGRVGYVGATRARDQLVITYSKDGHYLDRLRALPNHTRRWTWPDDYPEGA</sequence>
<keyword evidence="3" id="KW-0347">Helicase</keyword>
<evidence type="ECO:0000256" key="4">
    <source>
        <dbReference type="ARBA" id="ARBA00022840"/>
    </source>
</evidence>
<feature type="domain" description="UvrD-like helicase C-terminal" evidence="5">
    <location>
        <begin position="435"/>
        <end position="493"/>
    </location>
</feature>
<keyword evidence="2" id="KW-0378">Hydrolase</keyword>
<comment type="caution">
    <text evidence="6">The sequence shown here is derived from an EMBL/GenBank/DDBJ whole genome shotgun (WGS) entry which is preliminary data.</text>
</comment>
<dbReference type="EMBL" id="JAHKKG010000002">
    <property type="protein sequence ID" value="MBU2663381.1"/>
    <property type="molecule type" value="Genomic_DNA"/>
</dbReference>
<dbReference type="InterPro" id="IPR014017">
    <property type="entry name" value="DNA_helicase_UvrD-like_C"/>
</dbReference>
<dbReference type="Pfam" id="PF13245">
    <property type="entry name" value="AAA_19"/>
    <property type="match status" value="1"/>
</dbReference>
<evidence type="ECO:0000313" key="7">
    <source>
        <dbReference type="Proteomes" id="UP001519654"/>
    </source>
</evidence>
<dbReference type="PANTHER" id="PTHR11070">
    <property type="entry name" value="UVRD / RECB / PCRA DNA HELICASE FAMILY MEMBER"/>
    <property type="match status" value="1"/>
</dbReference>
<dbReference type="InterPro" id="IPR027417">
    <property type="entry name" value="P-loop_NTPase"/>
</dbReference>
<dbReference type="PANTHER" id="PTHR11070:SF2">
    <property type="entry name" value="ATP-DEPENDENT DNA HELICASE SRS2"/>
    <property type="match status" value="1"/>
</dbReference>
<keyword evidence="4 6" id="KW-0067">ATP-binding</keyword>
<keyword evidence="1" id="KW-0547">Nucleotide-binding</keyword>
<organism evidence="6 7">
    <name type="scientific">Paractinoplanes bogorensis</name>
    <dbReference type="NCBI Taxonomy" id="1610840"/>
    <lineage>
        <taxon>Bacteria</taxon>
        <taxon>Bacillati</taxon>
        <taxon>Actinomycetota</taxon>
        <taxon>Actinomycetes</taxon>
        <taxon>Micromonosporales</taxon>
        <taxon>Micromonosporaceae</taxon>
        <taxon>Paractinoplanes</taxon>
    </lineage>
</organism>
<keyword evidence="7" id="KW-1185">Reference proteome</keyword>
<name>A0ABS5YK20_9ACTN</name>
<evidence type="ECO:0000256" key="3">
    <source>
        <dbReference type="ARBA" id="ARBA00022806"/>
    </source>
</evidence>
<dbReference type="Proteomes" id="UP001519654">
    <property type="component" value="Unassembled WGS sequence"/>
</dbReference>
<dbReference type="InterPro" id="IPR000212">
    <property type="entry name" value="DNA_helicase_UvrD/REP"/>
</dbReference>
<accession>A0ABS5YK20</accession>
<evidence type="ECO:0000256" key="1">
    <source>
        <dbReference type="ARBA" id="ARBA00022741"/>
    </source>
</evidence>
<proteinExistence type="predicted"/>